<proteinExistence type="predicted"/>
<evidence type="ECO:0000313" key="1">
    <source>
        <dbReference type="EMBL" id="PKU62372.1"/>
    </source>
</evidence>
<gene>
    <name evidence="1" type="ORF">MA16_Dca028286</name>
</gene>
<name>A0A2I0VG18_9ASPA</name>
<dbReference type="EMBL" id="KZ504422">
    <property type="protein sequence ID" value="PKU62372.1"/>
    <property type="molecule type" value="Genomic_DNA"/>
</dbReference>
<dbReference type="AlphaFoldDB" id="A0A2I0VG18"/>
<evidence type="ECO:0000313" key="2">
    <source>
        <dbReference type="Proteomes" id="UP000233837"/>
    </source>
</evidence>
<reference evidence="1 2" key="1">
    <citation type="journal article" date="2016" name="Sci. Rep.">
        <title>The Dendrobium catenatum Lindl. genome sequence provides insights into polysaccharide synthase, floral development and adaptive evolution.</title>
        <authorList>
            <person name="Zhang G.Q."/>
            <person name="Xu Q."/>
            <person name="Bian C."/>
            <person name="Tsai W.C."/>
            <person name="Yeh C.M."/>
            <person name="Liu K.W."/>
            <person name="Yoshida K."/>
            <person name="Zhang L.S."/>
            <person name="Chang S.B."/>
            <person name="Chen F."/>
            <person name="Shi Y."/>
            <person name="Su Y.Y."/>
            <person name="Zhang Y.Q."/>
            <person name="Chen L.J."/>
            <person name="Yin Y."/>
            <person name="Lin M."/>
            <person name="Huang H."/>
            <person name="Deng H."/>
            <person name="Wang Z.W."/>
            <person name="Zhu S.L."/>
            <person name="Zhao X."/>
            <person name="Deng C."/>
            <person name="Niu S.C."/>
            <person name="Huang J."/>
            <person name="Wang M."/>
            <person name="Liu G.H."/>
            <person name="Yang H.J."/>
            <person name="Xiao X.J."/>
            <person name="Hsiao Y.Y."/>
            <person name="Wu W.L."/>
            <person name="Chen Y.Y."/>
            <person name="Mitsuda N."/>
            <person name="Ohme-Takagi M."/>
            <person name="Luo Y.B."/>
            <person name="Van de Peer Y."/>
            <person name="Liu Z.J."/>
        </authorList>
    </citation>
    <scope>NUCLEOTIDE SEQUENCE [LARGE SCALE GENOMIC DNA]</scope>
    <source>
        <tissue evidence="1">The whole plant</tissue>
    </source>
</reference>
<dbReference type="Proteomes" id="UP000233837">
    <property type="component" value="Unassembled WGS sequence"/>
</dbReference>
<keyword evidence="2" id="KW-1185">Reference proteome</keyword>
<organism evidence="1 2">
    <name type="scientific">Dendrobium catenatum</name>
    <dbReference type="NCBI Taxonomy" id="906689"/>
    <lineage>
        <taxon>Eukaryota</taxon>
        <taxon>Viridiplantae</taxon>
        <taxon>Streptophyta</taxon>
        <taxon>Embryophyta</taxon>
        <taxon>Tracheophyta</taxon>
        <taxon>Spermatophyta</taxon>
        <taxon>Magnoliopsida</taxon>
        <taxon>Liliopsida</taxon>
        <taxon>Asparagales</taxon>
        <taxon>Orchidaceae</taxon>
        <taxon>Epidendroideae</taxon>
        <taxon>Malaxideae</taxon>
        <taxon>Dendrobiinae</taxon>
        <taxon>Dendrobium</taxon>
    </lineage>
</organism>
<reference evidence="1 2" key="2">
    <citation type="journal article" date="2017" name="Nature">
        <title>The Apostasia genome and the evolution of orchids.</title>
        <authorList>
            <person name="Zhang G.Q."/>
            <person name="Liu K.W."/>
            <person name="Li Z."/>
            <person name="Lohaus R."/>
            <person name="Hsiao Y.Y."/>
            <person name="Niu S.C."/>
            <person name="Wang J.Y."/>
            <person name="Lin Y.C."/>
            <person name="Xu Q."/>
            <person name="Chen L.J."/>
            <person name="Yoshida K."/>
            <person name="Fujiwara S."/>
            <person name="Wang Z.W."/>
            <person name="Zhang Y.Q."/>
            <person name="Mitsuda N."/>
            <person name="Wang M."/>
            <person name="Liu G.H."/>
            <person name="Pecoraro L."/>
            <person name="Huang H.X."/>
            <person name="Xiao X.J."/>
            <person name="Lin M."/>
            <person name="Wu X.Y."/>
            <person name="Wu W.L."/>
            <person name="Chen Y.Y."/>
            <person name="Chang S.B."/>
            <person name="Sakamoto S."/>
            <person name="Ohme-Takagi M."/>
            <person name="Yagi M."/>
            <person name="Zeng S.J."/>
            <person name="Shen C.Y."/>
            <person name="Yeh C.M."/>
            <person name="Luo Y.B."/>
            <person name="Tsai W.C."/>
            <person name="Van de Peer Y."/>
            <person name="Liu Z.J."/>
        </authorList>
    </citation>
    <scope>NUCLEOTIDE SEQUENCE [LARGE SCALE GENOMIC DNA]</scope>
    <source>
        <tissue evidence="1">The whole plant</tissue>
    </source>
</reference>
<protein>
    <submittedName>
        <fullName evidence="1">Uncharacterized protein</fullName>
    </submittedName>
</protein>
<sequence length="89" mass="10580">MVCFLVGALKVDFLILVVPKIHRLYGYIRERNSHIWVIVVGYQKITYSVDRNSTLTIQKRSVKHLEEILVVIFYKNYKMFSFIWANLEA</sequence>
<accession>A0A2I0VG18</accession>